<evidence type="ECO:0000313" key="3">
    <source>
        <dbReference type="Proteomes" id="UP001556118"/>
    </source>
</evidence>
<dbReference type="RefSeq" id="WP_367775134.1">
    <property type="nucleotide sequence ID" value="NZ_JBFNXR010000052.1"/>
</dbReference>
<keyword evidence="3" id="KW-1185">Reference proteome</keyword>
<evidence type="ECO:0000256" key="1">
    <source>
        <dbReference type="SAM" id="MobiDB-lite"/>
    </source>
</evidence>
<accession>A0ABV3RF01</accession>
<feature type="region of interest" description="Disordered" evidence="1">
    <location>
        <begin position="52"/>
        <end position="81"/>
    </location>
</feature>
<reference evidence="2 3" key="1">
    <citation type="submission" date="2024-06" db="EMBL/GenBank/DDBJ databases">
        <title>Novosphingobium rhizovicinus M1R2S20.</title>
        <authorList>
            <person name="Sun J.-Q."/>
        </authorList>
    </citation>
    <scope>NUCLEOTIDE SEQUENCE [LARGE SCALE GENOMIC DNA]</scope>
    <source>
        <strain evidence="2 3">M1R2S20</strain>
    </source>
</reference>
<evidence type="ECO:0000313" key="2">
    <source>
        <dbReference type="EMBL" id="MEW9856667.1"/>
    </source>
</evidence>
<feature type="compositionally biased region" description="Polar residues" evidence="1">
    <location>
        <begin position="60"/>
        <end position="81"/>
    </location>
</feature>
<gene>
    <name evidence="2" type="ORF">ABUH87_16135</name>
</gene>
<sequence>MIAGDFILATEIAFPACDWESPKPRVAIKVLELGPFRSTQLASRTAVSAMSRKAKRVTGRATSESTVNSMRRNSTMSVMPG</sequence>
<dbReference type="Proteomes" id="UP001556118">
    <property type="component" value="Unassembled WGS sequence"/>
</dbReference>
<comment type="caution">
    <text evidence="2">The sequence shown here is derived from an EMBL/GenBank/DDBJ whole genome shotgun (WGS) entry which is preliminary data.</text>
</comment>
<proteinExistence type="predicted"/>
<organism evidence="2 3">
    <name type="scientific">Novosphingobium rhizovicinum</name>
    <dbReference type="NCBI Taxonomy" id="3228928"/>
    <lineage>
        <taxon>Bacteria</taxon>
        <taxon>Pseudomonadati</taxon>
        <taxon>Pseudomonadota</taxon>
        <taxon>Alphaproteobacteria</taxon>
        <taxon>Sphingomonadales</taxon>
        <taxon>Sphingomonadaceae</taxon>
        <taxon>Novosphingobium</taxon>
    </lineage>
</organism>
<dbReference type="EMBL" id="JBFNXR010000052">
    <property type="protein sequence ID" value="MEW9856667.1"/>
    <property type="molecule type" value="Genomic_DNA"/>
</dbReference>
<protein>
    <submittedName>
        <fullName evidence="2">Uncharacterized protein</fullName>
    </submittedName>
</protein>
<name>A0ABV3RF01_9SPHN</name>